<dbReference type="EC" id="1.5.1.5" evidence="3"/>
<dbReference type="RefSeq" id="XP_029238657.1">
    <property type="nucleotide sequence ID" value="XM_029381531.1"/>
</dbReference>
<keyword evidence="4" id="KW-1185">Reference proteome</keyword>
<dbReference type="SUPFAM" id="SSF51735">
    <property type="entry name" value="NAD(P)-binding Rossmann-fold domains"/>
    <property type="match status" value="1"/>
</dbReference>
<name>A0A3R7KFD7_TRYRA</name>
<dbReference type="GO" id="GO:0016616">
    <property type="term" value="F:oxidoreductase activity, acting on the CH-OH group of donors, NAD or NADP as acceptor"/>
    <property type="evidence" value="ECO:0007669"/>
    <property type="project" value="TreeGrafter"/>
</dbReference>
<dbReference type="PANTHER" id="PTHR24322:SF736">
    <property type="entry name" value="RETINOL DEHYDROGENASE 10"/>
    <property type="match status" value="1"/>
</dbReference>
<sequence>MIFLFFVCITGWVFWSLYGCCAYRHRAVAGKTVLIIGGSSPLGRCLVMRFLQLGAKVIVWDGDKGRLNKLVEEFGPTNPNQDEEGECTLGDDTHLTPKMMETCKDEQFSMSVVDLASRVQLQRAAKRLGSVHIIVNAADLCGSRHFFDRSDESSERILLSNALCSIVLARALLPGMLQQKDGHFVTITSAAGVMGNAKHPDYAASHWASVGAHESLQLLIREMKGSRNVRTTLCCSFSSFRAASTVPRFSFVDENQLVDEKKN</sequence>
<dbReference type="Gene3D" id="3.40.50.720">
    <property type="entry name" value="NAD(P)-binding Rossmann-like Domain"/>
    <property type="match status" value="1"/>
</dbReference>
<evidence type="ECO:0000313" key="4">
    <source>
        <dbReference type="Proteomes" id="UP000283634"/>
    </source>
</evidence>
<dbReference type="OrthoDB" id="10253736at2759"/>
<dbReference type="GeneID" id="40328541"/>
<evidence type="ECO:0000256" key="2">
    <source>
        <dbReference type="ARBA" id="ARBA00023002"/>
    </source>
</evidence>
<dbReference type="Proteomes" id="UP000283634">
    <property type="component" value="Unassembled WGS sequence"/>
</dbReference>
<dbReference type="GO" id="GO:0004488">
    <property type="term" value="F:methylenetetrahydrofolate dehydrogenase (NADP+) activity"/>
    <property type="evidence" value="ECO:0007669"/>
    <property type="project" value="UniProtKB-EC"/>
</dbReference>
<gene>
    <name evidence="3" type="ORF">TraAM80_04608</name>
</gene>
<proteinExistence type="inferred from homology"/>
<evidence type="ECO:0000313" key="3">
    <source>
        <dbReference type="EMBL" id="RNF05398.1"/>
    </source>
</evidence>
<protein>
    <submittedName>
        <fullName evidence="3">Short-chain dehydrogenase</fullName>
        <ecNumber evidence="3">1.5.1.5</ecNumber>
    </submittedName>
</protein>
<dbReference type="PANTHER" id="PTHR24322">
    <property type="entry name" value="PKSB"/>
    <property type="match status" value="1"/>
</dbReference>
<evidence type="ECO:0000256" key="1">
    <source>
        <dbReference type="ARBA" id="ARBA00006484"/>
    </source>
</evidence>
<dbReference type="OMA" id="YSMREWI"/>
<comment type="similarity">
    <text evidence="1">Belongs to the short-chain dehydrogenases/reductases (SDR) family.</text>
</comment>
<accession>A0A3R7KFD7</accession>
<dbReference type="AlphaFoldDB" id="A0A3R7KFD7"/>
<reference evidence="3 4" key="1">
    <citation type="journal article" date="2018" name="BMC Genomics">
        <title>Genomic comparison of Trypanosoma conorhini and Trypanosoma rangeli to Trypanosoma cruzi strains of high and low virulence.</title>
        <authorList>
            <person name="Bradwell K.R."/>
            <person name="Koparde V.N."/>
            <person name="Matveyev A.V."/>
            <person name="Serrano M.G."/>
            <person name="Alves J.M."/>
            <person name="Parikh H."/>
            <person name="Huang B."/>
            <person name="Lee V."/>
            <person name="Espinosa-Alvarez O."/>
            <person name="Ortiz P.A."/>
            <person name="Costa-Martins A.G."/>
            <person name="Teixeira M.M."/>
            <person name="Buck G.A."/>
        </authorList>
    </citation>
    <scope>NUCLEOTIDE SEQUENCE [LARGE SCALE GENOMIC DNA]</scope>
    <source>
        <strain evidence="3 4">AM80</strain>
    </source>
</reference>
<keyword evidence="2 3" id="KW-0560">Oxidoreductase</keyword>
<comment type="caution">
    <text evidence="3">The sequence shown here is derived from an EMBL/GenBank/DDBJ whole genome shotgun (WGS) entry which is preliminary data.</text>
</comment>
<organism evidence="3 4">
    <name type="scientific">Trypanosoma rangeli</name>
    <dbReference type="NCBI Taxonomy" id="5698"/>
    <lineage>
        <taxon>Eukaryota</taxon>
        <taxon>Discoba</taxon>
        <taxon>Euglenozoa</taxon>
        <taxon>Kinetoplastea</taxon>
        <taxon>Metakinetoplastina</taxon>
        <taxon>Trypanosomatida</taxon>
        <taxon>Trypanosomatidae</taxon>
        <taxon>Trypanosoma</taxon>
        <taxon>Herpetosoma</taxon>
    </lineage>
</organism>
<dbReference type="EMBL" id="MKGL01000135">
    <property type="protein sequence ID" value="RNF05398.1"/>
    <property type="molecule type" value="Genomic_DNA"/>
</dbReference>
<dbReference type="Pfam" id="PF00106">
    <property type="entry name" value="adh_short"/>
    <property type="match status" value="1"/>
</dbReference>
<dbReference type="InterPro" id="IPR002347">
    <property type="entry name" value="SDR_fam"/>
</dbReference>
<dbReference type="InterPro" id="IPR036291">
    <property type="entry name" value="NAD(P)-bd_dom_sf"/>
</dbReference>